<evidence type="ECO:0000313" key="3">
    <source>
        <dbReference type="Proteomes" id="UP001257914"/>
    </source>
</evidence>
<keyword evidence="3" id="KW-1185">Reference proteome</keyword>
<sequence>MKLFLIITLALTLLSGCAQPLNSNATSVRVTNNPDVVKQCVFKGQVKATSNWGGFAAQGVAQESIYNSLRNEAVKIGGNTVFANPQVGMGGAYALGEAYDCKLVN</sequence>
<keyword evidence="1" id="KW-0732">Signal</keyword>
<dbReference type="Pfam" id="PF13698">
    <property type="entry name" value="DUF4156"/>
    <property type="match status" value="1"/>
</dbReference>
<feature type="chain" id="PRO_5046865528" evidence="1">
    <location>
        <begin position="21"/>
        <end position="105"/>
    </location>
</feature>
<dbReference type="PROSITE" id="PS51257">
    <property type="entry name" value="PROKAR_LIPOPROTEIN"/>
    <property type="match status" value="1"/>
</dbReference>
<gene>
    <name evidence="2" type="ORF">RT723_09775</name>
</gene>
<comment type="caution">
    <text evidence="2">The sequence shown here is derived from an EMBL/GenBank/DDBJ whole genome shotgun (WGS) entry which is preliminary data.</text>
</comment>
<evidence type="ECO:0000313" key="2">
    <source>
        <dbReference type="EMBL" id="MDU0113277.1"/>
    </source>
</evidence>
<name>A0ABU3R1C2_9GAMM</name>
<feature type="signal peptide" evidence="1">
    <location>
        <begin position="1"/>
        <end position="20"/>
    </location>
</feature>
<accession>A0ABU3R1C2</accession>
<reference evidence="2 3" key="1">
    <citation type="submission" date="2023-10" db="EMBL/GenBank/DDBJ databases">
        <title>Psychrosphaera aquimaarina strain SW33 isolated from seawater.</title>
        <authorList>
            <person name="Bayburt H."/>
            <person name="Kim J.M."/>
            <person name="Choi B.J."/>
            <person name="Jeon C.O."/>
        </authorList>
    </citation>
    <scope>NUCLEOTIDE SEQUENCE [LARGE SCALE GENOMIC DNA]</scope>
    <source>
        <strain evidence="2 3">KCTC 52743</strain>
    </source>
</reference>
<evidence type="ECO:0000256" key="1">
    <source>
        <dbReference type="SAM" id="SignalP"/>
    </source>
</evidence>
<dbReference type="InterPro" id="IPR025294">
    <property type="entry name" value="DUF4156"/>
</dbReference>
<dbReference type="EMBL" id="JAWCUA010000007">
    <property type="protein sequence ID" value="MDU0113277.1"/>
    <property type="molecule type" value="Genomic_DNA"/>
</dbReference>
<dbReference type="Proteomes" id="UP001257914">
    <property type="component" value="Unassembled WGS sequence"/>
</dbReference>
<organism evidence="2 3">
    <name type="scientific">Psychrosphaera aquimarina</name>
    <dbReference type="NCBI Taxonomy" id="2044854"/>
    <lineage>
        <taxon>Bacteria</taxon>
        <taxon>Pseudomonadati</taxon>
        <taxon>Pseudomonadota</taxon>
        <taxon>Gammaproteobacteria</taxon>
        <taxon>Alteromonadales</taxon>
        <taxon>Pseudoalteromonadaceae</taxon>
        <taxon>Psychrosphaera</taxon>
    </lineage>
</organism>
<proteinExistence type="predicted"/>
<protein>
    <submittedName>
        <fullName evidence="2">DUF4156 domain-containing protein</fullName>
    </submittedName>
</protein>
<dbReference type="RefSeq" id="WP_315946894.1">
    <property type="nucleotide sequence ID" value="NZ_JAWCUA010000007.1"/>
</dbReference>